<proteinExistence type="predicted"/>
<reference evidence="2" key="1">
    <citation type="journal article" date="2019" name="Int. J. Syst. Evol. Microbiol.">
        <title>The Global Catalogue of Microorganisms (GCM) 10K type strain sequencing project: providing services to taxonomists for standard genome sequencing and annotation.</title>
        <authorList>
            <consortium name="The Broad Institute Genomics Platform"/>
            <consortium name="The Broad Institute Genome Sequencing Center for Infectious Disease"/>
            <person name="Wu L."/>
            <person name="Ma J."/>
        </authorList>
    </citation>
    <scope>NUCLEOTIDE SEQUENCE [LARGE SCALE GENOMIC DNA]</scope>
    <source>
        <strain evidence="2">CCM 7480</strain>
    </source>
</reference>
<organism evidence="1 2">
    <name type="scientific">Massilia haematophila</name>
    <dbReference type="NCBI Taxonomy" id="457923"/>
    <lineage>
        <taxon>Bacteria</taxon>
        <taxon>Pseudomonadati</taxon>
        <taxon>Pseudomonadota</taxon>
        <taxon>Betaproteobacteria</taxon>
        <taxon>Burkholderiales</taxon>
        <taxon>Oxalobacteraceae</taxon>
        <taxon>Telluria group</taxon>
        <taxon>Massilia</taxon>
    </lineage>
</organism>
<comment type="caution">
    <text evidence="1">The sequence shown here is derived from an EMBL/GenBank/DDBJ whole genome shotgun (WGS) entry which is preliminary data.</text>
</comment>
<dbReference type="Proteomes" id="UP001595665">
    <property type="component" value="Unassembled WGS sequence"/>
</dbReference>
<dbReference type="RefSeq" id="WP_379737735.1">
    <property type="nucleotide sequence ID" value="NZ_JBHRVV010000001.1"/>
</dbReference>
<protein>
    <recommendedName>
        <fullName evidence="3">Flagellar hook-length control protein FliK</fullName>
    </recommendedName>
</protein>
<keyword evidence="2" id="KW-1185">Reference proteome</keyword>
<gene>
    <name evidence="1" type="ORF">ACFOPH_24420</name>
</gene>
<name>A0ABV7PQ46_9BURK</name>
<accession>A0ABV7PQ46</accession>
<sequence>MSPVSLFAPFVPPPTTALHVGAVLPVEAAAAAAYAAANAGTPLPLPASQSLTASRPPPGLAEAQADGAAMRPDQVFMSRQLVFQQADARTLAASWRTMVGGYAAALIERQLRVQGGALAPALLLGGQDGRAAGRGADAPVQPADAWRFTVHAGSAQAQHLEVVRKGADQPPGRRRRPRAALRLELALLDGSVIAVQVEPVPGGVALELAAANADALERLQALQPMLEEAVRRAGLRVLRWRFQEHLAPAGTAHAALAAEDVGEVLTLPVFRAVAELALVLPGREQNKISLFDVR</sequence>
<dbReference type="EMBL" id="JBHRVV010000001">
    <property type="protein sequence ID" value="MFC3461360.1"/>
    <property type="molecule type" value="Genomic_DNA"/>
</dbReference>
<evidence type="ECO:0008006" key="3">
    <source>
        <dbReference type="Google" id="ProtNLM"/>
    </source>
</evidence>
<evidence type="ECO:0000313" key="1">
    <source>
        <dbReference type="EMBL" id="MFC3461360.1"/>
    </source>
</evidence>
<evidence type="ECO:0000313" key="2">
    <source>
        <dbReference type="Proteomes" id="UP001595665"/>
    </source>
</evidence>